<dbReference type="GO" id="GO:0000976">
    <property type="term" value="F:transcription cis-regulatory region binding"/>
    <property type="evidence" value="ECO:0007669"/>
    <property type="project" value="UniProtKB-ARBA"/>
</dbReference>
<keyword evidence="4" id="KW-0539">Nucleus</keyword>
<dbReference type="GO" id="GO:0046983">
    <property type="term" value="F:protein dimerization activity"/>
    <property type="evidence" value="ECO:0007669"/>
    <property type="project" value="InterPro"/>
</dbReference>
<evidence type="ECO:0000256" key="5">
    <source>
        <dbReference type="SAM" id="Phobius"/>
    </source>
</evidence>
<evidence type="ECO:0000313" key="6">
    <source>
        <dbReference type="EMBL" id="KAG6417792.1"/>
    </source>
</evidence>
<dbReference type="PANTHER" id="PTHR33124">
    <property type="entry name" value="TRANSCRIPTION FACTOR IBH1-LIKE 1"/>
    <property type="match status" value="1"/>
</dbReference>
<keyword evidence="5" id="KW-0472">Membrane</keyword>
<accession>A0A8X8ZUS8</accession>
<dbReference type="InterPro" id="IPR044549">
    <property type="entry name" value="bHLH_AtIBH1-like"/>
</dbReference>
<feature type="transmembrane region" description="Helical" evidence="5">
    <location>
        <begin position="74"/>
        <end position="92"/>
    </location>
</feature>
<evidence type="ECO:0000256" key="4">
    <source>
        <dbReference type="ARBA" id="ARBA00023242"/>
    </source>
</evidence>
<dbReference type="AlphaFoldDB" id="A0A8X8ZUS8"/>
<proteinExistence type="predicted"/>
<keyword evidence="5" id="KW-1133">Transmembrane helix</keyword>
<evidence type="ECO:0000256" key="1">
    <source>
        <dbReference type="ARBA" id="ARBA00004123"/>
    </source>
</evidence>
<keyword evidence="5" id="KW-0812">Transmembrane</keyword>
<dbReference type="SUPFAM" id="SSF47459">
    <property type="entry name" value="HLH, helix-loop-helix DNA-binding domain"/>
    <property type="match status" value="1"/>
</dbReference>
<organism evidence="6">
    <name type="scientific">Salvia splendens</name>
    <name type="common">Scarlet sage</name>
    <dbReference type="NCBI Taxonomy" id="180675"/>
    <lineage>
        <taxon>Eukaryota</taxon>
        <taxon>Viridiplantae</taxon>
        <taxon>Streptophyta</taxon>
        <taxon>Embryophyta</taxon>
        <taxon>Tracheophyta</taxon>
        <taxon>Spermatophyta</taxon>
        <taxon>Magnoliopsida</taxon>
        <taxon>eudicotyledons</taxon>
        <taxon>Gunneridae</taxon>
        <taxon>Pentapetalae</taxon>
        <taxon>asterids</taxon>
        <taxon>lamiids</taxon>
        <taxon>Lamiales</taxon>
        <taxon>Lamiaceae</taxon>
        <taxon>Nepetoideae</taxon>
        <taxon>Mentheae</taxon>
        <taxon>Salviinae</taxon>
        <taxon>Salvia</taxon>
        <taxon>Salvia subgen. Calosphace</taxon>
        <taxon>core Calosphace</taxon>
    </lineage>
</organism>
<keyword evidence="2" id="KW-0805">Transcription regulation</keyword>
<comment type="subcellular location">
    <subcellularLocation>
        <location evidence="1">Nucleus</location>
    </subcellularLocation>
</comment>
<evidence type="ECO:0000313" key="7">
    <source>
        <dbReference type="Proteomes" id="UP000298416"/>
    </source>
</evidence>
<comment type="caution">
    <text evidence="6">The sequence shown here is derived from an EMBL/GenBank/DDBJ whole genome shotgun (WGS) entry which is preliminary data.</text>
</comment>
<dbReference type="InterPro" id="IPR036638">
    <property type="entry name" value="HLH_DNA-bd_sf"/>
</dbReference>
<dbReference type="EMBL" id="PNBA02000007">
    <property type="protein sequence ID" value="KAG6417792.1"/>
    <property type="molecule type" value="Genomic_DNA"/>
</dbReference>
<dbReference type="CDD" id="cd11444">
    <property type="entry name" value="bHLH_AtIBH1_like"/>
    <property type="match status" value="1"/>
</dbReference>
<evidence type="ECO:0000256" key="3">
    <source>
        <dbReference type="ARBA" id="ARBA00023163"/>
    </source>
</evidence>
<dbReference type="GO" id="GO:0006355">
    <property type="term" value="P:regulation of DNA-templated transcription"/>
    <property type="evidence" value="ECO:0007669"/>
    <property type="project" value="InterPro"/>
</dbReference>
<protein>
    <recommendedName>
        <fullName evidence="8">BHLH domain-containing protein</fullName>
    </recommendedName>
</protein>
<reference evidence="6" key="2">
    <citation type="submission" date="2020-08" db="EMBL/GenBank/DDBJ databases">
        <title>Plant Genome Project.</title>
        <authorList>
            <person name="Zhang R.-G."/>
        </authorList>
    </citation>
    <scope>NUCLEOTIDE SEQUENCE</scope>
    <source>
        <strain evidence="6">Huo1</strain>
        <tissue evidence="6">Leaf</tissue>
    </source>
</reference>
<sequence length="215" mass="24835">MLHNWSKFRDLEDALEADDEIEDLCSARDYVMEKRSSDPFFNMTDQKWNEMIKEATKRGHLQDTKECEDLLEDMLNLFLIISCVYLFADISLSRIFTNFFRAFSFDPMATANSLLSLLDDSVLAAPSWRIRSSQRKRGGSAVVVMMRRAERRRRGSQRSDVRRKVRTLKKLIPNCESMGVEGLFKETAEYIAALQRRVKVMQTVVDALATGSDDE</sequence>
<evidence type="ECO:0000256" key="2">
    <source>
        <dbReference type="ARBA" id="ARBA00023015"/>
    </source>
</evidence>
<keyword evidence="7" id="KW-1185">Reference proteome</keyword>
<keyword evidence="3" id="KW-0804">Transcription</keyword>
<dbReference type="InterPro" id="IPR044660">
    <property type="entry name" value="IBH1-like"/>
</dbReference>
<dbReference type="GO" id="GO:0005634">
    <property type="term" value="C:nucleus"/>
    <property type="evidence" value="ECO:0007669"/>
    <property type="project" value="UniProtKB-SubCell"/>
</dbReference>
<gene>
    <name evidence="6" type="ORF">SASPL_119985</name>
</gene>
<dbReference type="Proteomes" id="UP000298416">
    <property type="component" value="Unassembled WGS sequence"/>
</dbReference>
<reference evidence="6" key="1">
    <citation type="submission" date="2018-01" db="EMBL/GenBank/DDBJ databases">
        <authorList>
            <person name="Mao J.F."/>
        </authorList>
    </citation>
    <scope>NUCLEOTIDE SEQUENCE</scope>
    <source>
        <strain evidence="6">Huo1</strain>
        <tissue evidence="6">Leaf</tissue>
    </source>
</reference>
<evidence type="ECO:0008006" key="8">
    <source>
        <dbReference type="Google" id="ProtNLM"/>
    </source>
</evidence>
<dbReference type="PANTHER" id="PTHR33124:SF39">
    <property type="entry name" value="TRANSCRIPTION FACTOR UPBEAT1"/>
    <property type="match status" value="1"/>
</dbReference>
<name>A0A8X8ZUS8_SALSN</name>